<gene>
    <name evidence="1" type="ORF">C8N29_102250</name>
</gene>
<name>A0A2T5J2V1_9GAMM</name>
<dbReference type="EMBL" id="QAON01000002">
    <property type="protein sequence ID" value="PTQ90850.1"/>
    <property type="molecule type" value="Genomic_DNA"/>
</dbReference>
<keyword evidence="2" id="KW-1185">Reference proteome</keyword>
<evidence type="ECO:0000313" key="2">
    <source>
        <dbReference type="Proteomes" id="UP000244223"/>
    </source>
</evidence>
<proteinExistence type="predicted"/>
<accession>A0A2T5J2V1</accession>
<evidence type="ECO:0000313" key="1">
    <source>
        <dbReference type="EMBL" id="PTQ90850.1"/>
    </source>
</evidence>
<comment type="caution">
    <text evidence="1">The sequence shown here is derived from an EMBL/GenBank/DDBJ whole genome shotgun (WGS) entry which is preliminary data.</text>
</comment>
<dbReference type="AlphaFoldDB" id="A0A2T5J2V1"/>
<sequence>MRHLGLTEFELRGAYAQLVLDAEQPISLHGLLQERYWSELLRFLQDLPVHFLAELYDEDGQQIAHFHY</sequence>
<organism evidence="1 2">
    <name type="scientific">Agitococcus lubricus</name>
    <dbReference type="NCBI Taxonomy" id="1077255"/>
    <lineage>
        <taxon>Bacteria</taxon>
        <taxon>Pseudomonadati</taxon>
        <taxon>Pseudomonadota</taxon>
        <taxon>Gammaproteobacteria</taxon>
        <taxon>Moraxellales</taxon>
        <taxon>Moraxellaceae</taxon>
        <taxon>Agitococcus</taxon>
    </lineage>
</organism>
<protein>
    <submittedName>
        <fullName evidence="1">Uncharacterized protein</fullName>
    </submittedName>
</protein>
<reference evidence="1 2" key="1">
    <citation type="submission" date="2018-04" db="EMBL/GenBank/DDBJ databases">
        <title>Genomic Encyclopedia of Archaeal and Bacterial Type Strains, Phase II (KMG-II): from individual species to whole genera.</title>
        <authorList>
            <person name="Goeker M."/>
        </authorList>
    </citation>
    <scope>NUCLEOTIDE SEQUENCE [LARGE SCALE GENOMIC DNA]</scope>
    <source>
        <strain evidence="1 2">DSM 5822</strain>
    </source>
</reference>
<dbReference type="Proteomes" id="UP000244223">
    <property type="component" value="Unassembled WGS sequence"/>
</dbReference>